<feature type="compositionally biased region" description="Basic and acidic residues" evidence="7">
    <location>
        <begin position="470"/>
        <end position="488"/>
    </location>
</feature>
<dbReference type="SUPFAM" id="SSF52743">
    <property type="entry name" value="Subtilisin-like"/>
    <property type="match status" value="1"/>
</dbReference>
<evidence type="ECO:0000256" key="5">
    <source>
        <dbReference type="ARBA" id="ARBA00022825"/>
    </source>
</evidence>
<keyword evidence="10" id="KW-1185">Reference proteome</keyword>
<keyword evidence="2" id="KW-0645">Protease</keyword>
<feature type="region of interest" description="Disordered" evidence="7">
    <location>
        <begin position="470"/>
        <end position="503"/>
    </location>
</feature>
<dbReference type="PROSITE" id="PS00138">
    <property type="entry name" value="SUBTILASE_SER"/>
    <property type="match status" value="1"/>
</dbReference>
<dbReference type="GO" id="GO:0004252">
    <property type="term" value="F:serine-type endopeptidase activity"/>
    <property type="evidence" value="ECO:0007669"/>
    <property type="project" value="InterPro"/>
</dbReference>
<dbReference type="InterPro" id="IPR036852">
    <property type="entry name" value="Peptidase_S8/S53_dom_sf"/>
</dbReference>
<organism evidence="9 10">
    <name type="scientific">Aspergillus leporis</name>
    <dbReference type="NCBI Taxonomy" id="41062"/>
    <lineage>
        <taxon>Eukaryota</taxon>
        <taxon>Fungi</taxon>
        <taxon>Dikarya</taxon>
        <taxon>Ascomycota</taxon>
        <taxon>Pezizomycotina</taxon>
        <taxon>Eurotiomycetes</taxon>
        <taxon>Eurotiomycetidae</taxon>
        <taxon>Eurotiales</taxon>
        <taxon>Aspergillaceae</taxon>
        <taxon>Aspergillus</taxon>
        <taxon>Aspergillus subgen. Circumdati</taxon>
    </lineage>
</organism>
<evidence type="ECO:0000313" key="9">
    <source>
        <dbReference type="EMBL" id="KAB8067043.1"/>
    </source>
</evidence>
<keyword evidence="3" id="KW-0732">Signal</keyword>
<dbReference type="InterPro" id="IPR050131">
    <property type="entry name" value="Peptidase_S8_subtilisin-like"/>
</dbReference>
<dbReference type="InterPro" id="IPR023828">
    <property type="entry name" value="Peptidase_S8_Ser-AS"/>
</dbReference>
<dbReference type="InterPro" id="IPR000209">
    <property type="entry name" value="Peptidase_S8/S53_dom"/>
</dbReference>
<accession>A0A5N5WFQ0</accession>
<dbReference type="Proteomes" id="UP000326565">
    <property type="component" value="Unassembled WGS sequence"/>
</dbReference>
<evidence type="ECO:0000256" key="4">
    <source>
        <dbReference type="ARBA" id="ARBA00022801"/>
    </source>
</evidence>
<dbReference type="AlphaFoldDB" id="A0A5N5WFQ0"/>
<protein>
    <submittedName>
        <fullName evidence="9">Peptidase S8/S53 domain-containing protein</fullName>
    </submittedName>
</protein>
<name>A0A5N5WFQ0_9EURO</name>
<evidence type="ECO:0000256" key="3">
    <source>
        <dbReference type="ARBA" id="ARBA00022729"/>
    </source>
</evidence>
<keyword evidence="6" id="KW-0865">Zymogen</keyword>
<dbReference type="GO" id="GO:0006508">
    <property type="term" value="P:proteolysis"/>
    <property type="evidence" value="ECO:0007669"/>
    <property type="project" value="UniProtKB-KW"/>
</dbReference>
<comment type="similarity">
    <text evidence="1">Belongs to the peptidase S8 family.</text>
</comment>
<dbReference type="PANTHER" id="PTHR43806">
    <property type="entry name" value="PEPTIDASE S8"/>
    <property type="match status" value="1"/>
</dbReference>
<feature type="region of interest" description="Disordered" evidence="7">
    <location>
        <begin position="388"/>
        <end position="439"/>
    </location>
</feature>
<evidence type="ECO:0000256" key="7">
    <source>
        <dbReference type="SAM" id="MobiDB-lite"/>
    </source>
</evidence>
<evidence type="ECO:0000256" key="1">
    <source>
        <dbReference type="ARBA" id="ARBA00011073"/>
    </source>
</evidence>
<keyword evidence="5" id="KW-0720">Serine protease</keyword>
<dbReference type="PANTHER" id="PTHR43806:SF11">
    <property type="entry name" value="CEREVISIN-RELATED"/>
    <property type="match status" value="1"/>
</dbReference>
<evidence type="ECO:0000256" key="2">
    <source>
        <dbReference type="ARBA" id="ARBA00022670"/>
    </source>
</evidence>
<feature type="compositionally biased region" description="Low complexity" evidence="7">
    <location>
        <begin position="490"/>
        <end position="499"/>
    </location>
</feature>
<dbReference type="Pfam" id="PF00082">
    <property type="entry name" value="Peptidase_S8"/>
    <property type="match status" value="1"/>
</dbReference>
<keyword evidence="4" id="KW-0378">Hydrolase</keyword>
<evidence type="ECO:0000313" key="10">
    <source>
        <dbReference type="Proteomes" id="UP000326565"/>
    </source>
</evidence>
<dbReference type="EMBL" id="ML732647">
    <property type="protein sequence ID" value="KAB8067043.1"/>
    <property type="molecule type" value="Genomic_DNA"/>
</dbReference>
<sequence>MSSDPISLNESLRFEQYHVRRDTPFWGPSQVSLPKGSIWGSPGSSSFDPNNPNGDKFTYNYDVASALDTYVYMINEEGVWEHHNEFMGRSIEHLDSQHNFGPNTGWKPHYEHGSGVAAQVIGNRVGICPSCTLVVVTTKYPNKKIENWQTYPNEKVISQLLDTLDDIKRKKRQGKTTLTMSFSYSVQRETSLFHMTIRHLLQKLDDQGVVVVASANNHADKPKEGIPMQRYPAKFADPNDVYGGLENMIVVAASDWKTQKAYFSNYSPFVATFAPGEDVTCPADPVDQPGNIMKICSGTSFAAPQVAALANYFRAVPSPWQSQLDKPSNVKKLIQLFARRFAVYGHNVDPAARRPIIWNGQVGEHSCLREYGSKEDWARVCPTIRDNLGDEPANPGQPVEPCGPGQDGNPTRLRRQDSGSCPRIPGDNGPGKNINWQDGPSAPKCGGDHNCGGELCHGYYCDPHPDIRHPPDYYDPKDPKNPHGKPPEEPTSTTTGTSPTPTPIKKFPLCLGLSTTPSPQYPIYAYSVYKPGSHCFGVFITDGNIGSSTPICDIPNNKVSFNYCGDGDATFVNQGPEFFSKCGFQIALDGKRYTPRQLDPGNKNNPCSGICSEAVTSVQGILLYEDLPGCPERSV</sequence>
<proteinExistence type="inferred from homology"/>
<reference evidence="9 10" key="1">
    <citation type="submission" date="2019-04" db="EMBL/GenBank/DDBJ databases">
        <title>Friends and foes A comparative genomics study of 23 Aspergillus species from section Flavi.</title>
        <authorList>
            <consortium name="DOE Joint Genome Institute"/>
            <person name="Kjaerbolling I."/>
            <person name="Vesth T."/>
            <person name="Frisvad J.C."/>
            <person name="Nybo J.L."/>
            <person name="Theobald S."/>
            <person name="Kildgaard S."/>
            <person name="Isbrandt T."/>
            <person name="Kuo A."/>
            <person name="Sato A."/>
            <person name="Lyhne E.K."/>
            <person name="Kogle M.E."/>
            <person name="Wiebenga A."/>
            <person name="Kun R.S."/>
            <person name="Lubbers R.J."/>
            <person name="Makela M.R."/>
            <person name="Barry K."/>
            <person name="Chovatia M."/>
            <person name="Clum A."/>
            <person name="Daum C."/>
            <person name="Haridas S."/>
            <person name="He G."/>
            <person name="LaButti K."/>
            <person name="Lipzen A."/>
            <person name="Mondo S."/>
            <person name="Riley R."/>
            <person name="Salamov A."/>
            <person name="Simmons B.A."/>
            <person name="Magnuson J.K."/>
            <person name="Henrissat B."/>
            <person name="Mortensen U.H."/>
            <person name="Larsen T.O."/>
            <person name="Devries R.P."/>
            <person name="Grigoriev I.V."/>
            <person name="Machida M."/>
            <person name="Baker S.E."/>
            <person name="Andersen M.R."/>
        </authorList>
    </citation>
    <scope>NUCLEOTIDE SEQUENCE [LARGE SCALE GENOMIC DNA]</scope>
    <source>
        <strain evidence="9 10">CBS 151.66</strain>
    </source>
</reference>
<gene>
    <name evidence="9" type="ORF">BDV29DRAFT_163868</name>
</gene>
<dbReference type="OrthoDB" id="4367172at2759"/>
<evidence type="ECO:0000256" key="6">
    <source>
        <dbReference type="ARBA" id="ARBA00023145"/>
    </source>
</evidence>
<dbReference type="Gene3D" id="3.40.50.200">
    <property type="entry name" value="Peptidase S8/S53 domain"/>
    <property type="match status" value="1"/>
</dbReference>
<evidence type="ECO:0000259" key="8">
    <source>
        <dbReference type="Pfam" id="PF00082"/>
    </source>
</evidence>
<feature type="domain" description="Peptidase S8/S53" evidence="8">
    <location>
        <begin position="107"/>
        <end position="335"/>
    </location>
</feature>